<keyword evidence="2" id="KW-0472">Membrane</keyword>
<gene>
    <name evidence="3" type="ORF">KP509_01G012800</name>
</gene>
<keyword evidence="2" id="KW-1133">Transmembrane helix</keyword>
<accession>A0A8T2VE79</accession>
<feature type="transmembrane region" description="Helical" evidence="2">
    <location>
        <begin position="85"/>
        <end position="106"/>
    </location>
</feature>
<sequence length="123" mass="13155">MALISCVTPSAFTSLSYLRGQLQQHGGSPVPMLKPLHRRLPCFASYQDDSSIETTPKSPAPKEEKSVSDKKAEAREAVQKGQRTAVVTGAIAVILGVAYLVLVQLLDTRGVNLVPPPPEAYGL</sequence>
<dbReference type="OrthoDB" id="513423at2759"/>
<dbReference type="AlphaFoldDB" id="A0A8T2VE79"/>
<evidence type="ECO:0000256" key="1">
    <source>
        <dbReference type="SAM" id="MobiDB-lite"/>
    </source>
</evidence>
<dbReference type="EMBL" id="CM035406">
    <property type="protein sequence ID" value="KAH7445520.1"/>
    <property type="molecule type" value="Genomic_DNA"/>
</dbReference>
<evidence type="ECO:0000256" key="2">
    <source>
        <dbReference type="SAM" id="Phobius"/>
    </source>
</evidence>
<keyword evidence="4" id="KW-1185">Reference proteome</keyword>
<evidence type="ECO:0000313" key="4">
    <source>
        <dbReference type="Proteomes" id="UP000825935"/>
    </source>
</evidence>
<evidence type="ECO:0000313" key="3">
    <source>
        <dbReference type="EMBL" id="KAH7445520.1"/>
    </source>
</evidence>
<dbReference type="Proteomes" id="UP000825935">
    <property type="component" value="Chromosome 1"/>
</dbReference>
<feature type="compositionally biased region" description="Basic and acidic residues" evidence="1">
    <location>
        <begin position="60"/>
        <end position="78"/>
    </location>
</feature>
<protein>
    <submittedName>
        <fullName evidence="3">Uncharacterized protein</fullName>
    </submittedName>
</protein>
<organism evidence="3 4">
    <name type="scientific">Ceratopteris richardii</name>
    <name type="common">Triangle waterfern</name>
    <dbReference type="NCBI Taxonomy" id="49495"/>
    <lineage>
        <taxon>Eukaryota</taxon>
        <taxon>Viridiplantae</taxon>
        <taxon>Streptophyta</taxon>
        <taxon>Embryophyta</taxon>
        <taxon>Tracheophyta</taxon>
        <taxon>Polypodiopsida</taxon>
        <taxon>Polypodiidae</taxon>
        <taxon>Polypodiales</taxon>
        <taxon>Pteridineae</taxon>
        <taxon>Pteridaceae</taxon>
        <taxon>Parkerioideae</taxon>
        <taxon>Ceratopteris</taxon>
    </lineage>
</organism>
<keyword evidence="2" id="KW-0812">Transmembrane</keyword>
<comment type="caution">
    <text evidence="3">The sequence shown here is derived from an EMBL/GenBank/DDBJ whole genome shotgun (WGS) entry which is preliminary data.</text>
</comment>
<name>A0A8T2VE79_CERRI</name>
<feature type="compositionally biased region" description="Polar residues" evidence="1">
    <location>
        <begin position="47"/>
        <end position="57"/>
    </location>
</feature>
<feature type="region of interest" description="Disordered" evidence="1">
    <location>
        <begin position="47"/>
        <end position="80"/>
    </location>
</feature>
<proteinExistence type="predicted"/>
<reference evidence="3" key="1">
    <citation type="submission" date="2021-08" db="EMBL/GenBank/DDBJ databases">
        <title>WGS assembly of Ceratopteris richardii.</title>
        <authorList>
            <person name="Marchant D.B."/>
            <person name="Chen G."/>
            <person name="Jenkins J."/>
            <person name="Shu S."/>
            <person name="Leebens-Mack J."/>
            <person name="Grimwood J."/>
            <person name="Schmutz J."/>
            <person name="Soltis P."/>
            <person name="Soltis D."/>
            <person name="Chen Z.-H."/>
        </authorList>
    </citation>
    <scope>NUCLEOTIDE SEQUENCE</scope>
    <source>
        <strain evidence="3">Whitten #5841</strain>
        <tissue evidence="3">Leaf</tissue>
    </source>
</reference>